<proteinExistence type="inferred from homology"/>
<dbReference type="AlphaFoldDB" id="A0A1H2J2A5"/>
<keyword evidence="3" id="KW-0808">Transferase</keyword>
<keyword evidence="3" id="KW-0418">Kinase</keyword>
<accession>A0A1H2J2A5</accession>
<sequence length="402" mass="41716">MTQTGHGSGPQVLRLMNCAAVLSAIRAAGTARVTDLIHATGLSRPTVSAAVSTLMTDGWVEETEAPDLDLPRMGRPARVLRFRADARYVLGIDVGPHKIYCAVADLSGTVVSHVRRDVEEASTHAQLLEQVTATMRQALDAVPVPSSALAAVGIGTPGVVDEQRGAVVQAPSIPGWSSLELGGLFRRSVECSVRVENDVNLAVMAERWNGVGGAAENLILVQWGARVGAAVLVHGELHRGAHGAAGEIGFLELEEEPQGVQPDGLGPLESAAGTAWILSRARSLGFDGADASAVLTAAAGGEARALQAVDEACARLSRGLASFVSAIDPELVIIGGSVALAGDAILASLRRHLTRRALVTPRLELSQLGDDAVALGAVRLALSDAERRLLDVYTAAPQADLP</sequence>
<dbReference type="Gene3D" id="3.30.420.40">
    <property type="match status" value="2"/>
</dbReference>
<dbReference type="InterPro" id="IPR000600">
    <property type="entry name" value="ROK"/>
</dbReference>
<dbReference type="GO" id="GO:0003677">
    <property type="term" value="F:DNA binding"/>
    <property type="evidence" value="ECO:0007669"/>
    <property type="project" value="InterPro"/>
</dbReference>
<dbReference type="GO" id="GO:0006355">
    <property type="term" value="P:regulation of DNA-templated transcription"/>
    <property type="evidence" value="ECO:0007669"/>
    <property type="project" value="InterPro"/>
</dbReference>
<name>A0A1H2J2A5_9ACTN</name>
<dbReference type="InterPro" id="IPR043129">
    <property type="entry name" value="ATPase_NBD"/>
</dbReference>
<comment type="similarity">
    <text evidence="1">Belongs to the ROK (NagC/XylR) family.</text>
</comment>
<dbReference type="InterPro" id="IPR036388">
    <property type="entry name" value="WH-like_DNA-bd_sf"/>
</dbReference>
<evidence type="ECO:0000313" key="4">
    <source>
        <dbReference type="Proteomes" id="UP000182977"/>
    </source>
</evidence>
<dbReference type="Gene3D" id="1.10.10.10">
    <property type="entry name" value="Winged helix-like DNA-binding domain superfamily/Winged helix DNA-binding domain"/>
    <property type="match status" value="1"/>
</dbReference>
<evidence type="ECO:0000256" key="1">
    <source>
        <dbReference type="ARBA" id="ARBA00006479"/>
    </source>
</evidence>
<protein>
    <submittedName>
        <fullName evidence="3">Sugar kinase of the NBD/HSP70 family, may contain an N-terminal HTH domain</fullName>
    </submittedName>
</protein>
<evidence type="ECO:0000259" key="2">
    <source>
        <dbReference type="Pfam" id="PF09339"/>
    </source>
</evidence>
<organism evidence="3 4">
    <name type="scientific">Jiangella alkaliphila</name>
    <dbReference type="NCBI Taxonomy" id="419479"/>
    <lineage>
        <taxon>Bacteria</taxon>
        <taxon>Bacillati</taxon>
        <taxon>Actinomycetota</taxon>
        <taxon>Actinomycetes</taxon>
        <taxon>Jiangellales</taxon>
        <taxon>Jiangellaceae</taxon>
        <taxon>Jiangella</taxon>
    </lineage>
</organism>
<dbReference type="Pfam" id="PF00480">
    <property type="entry name" value="ROK"/>
    <property type="match status" value="1"/>
</dbReference>
<dbReference type="Pfam" id="PF09339">
    <property type="entry name" value="HTH_IclR"/>
    <property type="match status" value="1"/>
</dbReference>
<dbReference type="STRING" id="419479.SAMN04488563_2238"/>
<feature type="domain" description="HTH iclR-type" evidence="2">
    <location>
        <begin position="19"/>
        <end position="62"/>
    </location>
</feature>
<dbReference type="Proteomes" id="UP000182977">
    <property type="component" value="Chromosome I"/>
</dbReference>
<dbReference type="InterPro" id="IPR005471">
    <property type="entry name" value="Tscrpt_reg_IclR_N"/>
</dbReference>
<dbReference type="SUPFAM" id="SSF46785">
    <property type="entry name" value="Winged helix' DNA-binding domain"/>
    <property type="match status" value="1"/>
</dbReference>
<dbReference type="EMBL" id="LT629791">
    <property type="protein sequence ID" value="SDU50597.1"/>
    <property type="molecule type" value="Genomic_DNA"/>
</dbReference>
<evidence type="ECO:0000313" key="3">
    <source>
        <dbReference type="EMBL" id="SDU50597.1"/>
    </source>
</evidence>
<keyword evidence="4" id="KW-1185">Reference proteome</keyword>
<dbReference type="PANTHER" id="PTHR18964:SF149">
    <property type="entry name" value="BIFUNCTIONAL UDP-N-ACETYLGLUCOSAMINE 2-EPIMERASE_N-ACETYLMANNOSAMINE KINASE"/>
    <property type="match status" value="1"/>
</dbReference>
<gene>
    <name evidence="3" type="ORF">SAMN04488563_2238</name>
</gene>
<dbReference type="GO" id="GO:0016301">
    <property type="term" value="F:kinase activity"/>
    <property type="evidence" value="ECO:0007669"/>
    <property type="project" value="UniProtKB-KW"/>
</dbReference>
<dbReference type="SUPFAM" id="SSF53067">
    <property type="entry name" value="Actin-like ATPase domain"/>
    <property type="match status" value="1"/>
</dbReference>
<reference evidence="4" key="1">
    <citation type="submission" date="2016-10" db="EMBL/GenBank/DDBJ databases">
        <authorList>
            <person name="Varghese N."/>
            <person name="Submissions S."/>
        </authorList>
    </citation>
    <scope>NUCLEOTIDE SEQUENCE [LARGE SCALE GENOMIC DNA]</scope>
    <source>
        <strain evidence="4">DSM 45079</strain>
    </source>
</reference>
<dbReference type="InterPro" id="IPR036390">
    <property type="entry name" value="WH_DNA-bd_sf"/>
</dbReference>
<dbReference type="PANTHER" id="PTHR18964">
    <property type="entry name" value="ROK (REPRESSOR, ORF, KINASE) FAMILY"/>
    <property type="match status" value="1"/>
</dbReference>